<reference evidence="2" key="1">
    <citation type="submission" date="2020-08" db="EMBL/GenBank/DDBJ databases">
        <title>Multicomponent nature underlies the extraordinary mechanical properties of spider dragline silk.</title>
        <authorList>
            <person name="Kono N."/>
            <person name="Nakamura H."/>
            <person name="Mori M."/>
            <person name="Yoshida Y."/>
            <person name="Ohtoshi R."/>
            <person name="Malay A.D."/>
            <person name="Moran D.A.P."/>
            <person name="Tomita M."/>
            <person name="Numata K."/>
            <person name="Arakawa K."/>
        </authorList>
    </citation>
    <scope>NUCLEOTIDE SEQUENCE</scope>
</reference>
<evidence type="ECO:0000256" key="1">
    <source>
        <dbReference type="SAM" id="MobiDB-lite"/>
    </source>
</evidence>
<proteinExistence type="predicted"/>
<gene>
    <name evidence="2" type="ORF">NPIL_613261</name>
</gene>
<dbReference type="AlphaFoldDB" id="A0A8X6QUN1"/>
<evidence type="ECO:0000313" key="2">
    <source>
        <dbReference type="EMBL" id="GFU45732.1"/>
    </source>
</evidence>
<feature type="compositionally biased region" description="Polar residues" evidence="1">
    <location>
        <begin position="71"/>
        <end position="82"/>
    </location>
</feature>
<organism evidence="2 3">
    <name type="scientific">Nephila pilipes</name>
    <name type="common">Giant wood spider</name>
    <name type="synonym">Nephila maculata</name>
    <dbReference type="NCBI Taxonomy" id="299642"/>
    <lineage>
        <taxon>Eukaryota</taxon>
        <taxon>Metazoa</taxon>
        <taxon>Ecdysozoa</taxon>
        <taxon>Arthropoda</taxon>
        <taxon>Chelicerata</taxon>
        <taxon>Arachnida</taxon>
        <taxon>Araneae</taxon>
        <taxon>Araneomorphae</taxon>
        <taxon>Entelegynae</taxon>
        <taxon>Araneoidea</taxon>
        <taxon>Nephilidae</taxon>
        <taxon>Nephila</taxon>
    </lineage>
</organism>
<dbReference type="EMBL" id="BMAW01132854">
    <property type="protein sequence ID" value="GFU45732.1"/>
    <property type="molecule type" value="Genomic_DNA"/>
</dbReference>
<dbReference type="Proteomes" id="UP000887013">
    <property type="component" value="Unassembled WGS sequence"/>
</dbReference>
<evidence type="ECO:0000313" key="3">
    <source>
        <dbReference type="Proteomes" id="UP000887013"/>
    </source>
</evidence>
<protein>
    <submittedName>
        <fullName evidence="2">Uncharacterized protein</fullName>
    </submittedName>
</protein>
<keyword evidence="3" id="KW-1185">Reference proteome</keyword>
<sequence length="152" mass="17056">MEVITHEESGPFPVLKGGFRTSSLRAHCCSQQLAARNRFETADTLLPPFPAGKYCKTALKRAAKPPPAAPNTRQTLPYTTPPRSYCRARRQQSKLLQVAAVKEHAPYLLALAPRCRLRTAHEASVKPRFAIWISAFMFLAYRIITYDTGEIL</sequence>
<comment type="caution">
    <text evidence="2">The sequence shown here is derived from an EMBL/GenBank/DDBJ whole genome shotgun (WGS) entry which is preliminary data.</text>
</comment>
<name>A0A8X6QUN1_NEPPI</name>
<feature type="region of interest" description="Disordered" evidence="1">
    <location>
        <begin position="63"/>
        <end position="83"/>
    </location>
</feature>
<accession>A0A8X6QUN1</accession>